<proteinExistence type="predicted"/>
<feature type="region of interest" description="Disordered" evidence="1">
    <location>
        <begin position="1"/>
        <end position="27"/>
    </location>
</feature>
<dbReference type="EMBL" id="HG792020">
    <property type="protein sequence ID" value="CDM37293.1"/>
    <property type="molecule type" value="Genomic_DNA"/>
</dbReference>
<feature type="region of interest" description="Disordered" evidence="1">
    <location>
        <begin position="62"/>
        <end position="82"/>
    </location>
</feature>
<dbReference type="OrthoDB" id="10353017at2759"/>
<keyword evidence="3" id="KW-1185">Reference proteome</keyword>
<evidence type="ECO:0000313" key="3">
    <source>
        <dbReference type="Proteomes" id="UP000030686"/>
    </source>
</evidence>
<organism evidence="2 3">
    <name type="scientific">Penicillium roqueforti (strain FM164)</name>
    <dbReference type="NCBI Taxonomy" id="1365484"/>
    <lineage>
        <taxon>Eukaryota</taxon>
        <taxon>Fungi</taxon>
        <taxon>Dikarya</taxon>
        <taxon>Ascomycota</taxon>
        <taxon>Pezizomycotina</taxon>
        <taxon>Eurotiomycetes</taxon>
        <taxon>Eurotiomycetidae</taxon>
        <taxon>Eurotiales</taxon>
        <taxon>Aspergillaceae</taxon>
        <taxon>Penicillium</taxon>
    </lineage>
</organism>
<name>W6QKH3_PENRF</name>
<dbReference type="AlphaFoldDB" id="W6QKH3"/>
<protein>
    <submittedName>
        <fullName evidence="2">Uncharacterized protein</fullName>
    </submittedName>
</protein>
<dbReference type="Proteomes" id="UP000030686">
    <property type="component" value="Unassembled WGS sequence"/>
</dbReference>
<reference evidence="2" key="1">
    <citation type="journal article" date="2014" name="Nat. Commun.">
        <title>Multiple recent horizontal transfers of a large genomic region in cheese making fungi.</title>
        <authorList>
            <person name="Cheeseman K."/>
            <person name="Ropars J."/>
            <person name="Renault P."/>
            <person name="Dupont J."/>
            <person name="Gouzy J."/>
            <person name="Branca A."/>
            <person name="Abraham A.L."/>
            <person name="Ceppi M."/>
            <person name="Conseiller E."/>
            <person name="Debuchy R."/>
            <person name="Malagnac F."/>
            <person name="Goarin A."/>
            <person name="Silar P."/>
            <person name="Lacoste S."/>
            <person name="Sallet E."/>
            <person name="Bensimon A."/>
            <person name="Giraud T."/>
            <person name="Brygoo Y."/>
        </authorList>
    </citation>
    <scope>NUCLEOTIDE SEQUENCE [LARGE SCALE GENOMIC DNA]</scope>
    <source>
        <strain evidence="2">FM164</strain>
    </source>
</reference>
<accession>W6QKH3</accession>
<evidence type="ECO:0000256" key="1">
    <source>
        <dbReference type="SAM" id="MobiDB-lite"/>
    </source>
</evidence>
<evidence type="ECO:0000313" key="2">
    <source>
        <dbReference type="EMBL" id="CDM37293.1"/>
    </source>
</evidence>
<sequence length="82" mass="9017">MDKSHETKRSLPIRGPTNPSAMEFTKESRARPTLHAAFLPLDQSVSCSDKFTVCPTAPRQKRIMAKGSSPKGCLRGHQRPVG</sequence>
<gene>
    <name evidence="2" type="ORF">PROQFM164_S06g000254</name>
</gene>